<dbReference type="InterPro" id="IPR001451">
    <property type="entry name" value="Hexapep"/>
</dbReference>
<dbReference type="Pfam" id="PF00132">
    <property type="entry name" value="Hexapep"/>
    <property type="match status" value="2"/>
</dbReference>
<dbReference type="EMBL" id="SPPK01000001">
    <property type="protein sequence ID" value="TFU91303.1"/>
    <property type="molecule type" value="Genomic_DNA"/>
</dbReference>
<reference evidence="3 4" key="1">
    <citation type="submission" date="2019-03" db="EMBL/GenBank/DDBJ databases">
        <title>Diversity of the mouse oral microbiome.</title>
        <authorList>
            <person name="Joseph S."/>
            <person name="Aduse-Opoku J."/>
            <person name="Curtis M."/>
            <person name="Wade W."/>
            <person name="Hashim A."/>
        </authorList>
    </citation>
    <scope>NUCLEOTIDE SEQUENCE [LARGE SCALE GENOMIC DNA]</scope>
    <source>
        <strain evidence="3 4">P11</strain>
    </source>
</reference>
<proteinExistence type="inferred from homology"/>
<dbReference type="Proteomes" id="UP000298285">
    <property type="component" value="Unassembled WGS sequence"/>
</dbReference>
<dbReference type="PANTHER" id="PTHR23416">
    <property type="entry name" value="SIALIC ACID SYNTHASE-RELATED"/>
    <property type="match status" value="1"/>
</dbReference>
<evidence type="ECO:0000313" key="3">
    <source>
        <dbReference type="EMBL" id="TFU91303.1"/>
    </source>
</evidence>
<dbReference type="CDD" id="cd04647">
    <property type="entry name" value="LbH_MAT_like"/>
    <property type="match status" value="1"/>
</dbReference>
<evidence type="ECO:0000256" key="2">
    <source>
        <dbReference type="ARBA" id="ARBA00022679"/>
    </source>
</evidence>
<evidence type="ECO:0000313" key="4">
    <source>
        <dbReference type="Proteomes" id="UP000298285"/>
    </source>
</evidence>
<keyword evidence="3" id="KW-0012">Acyltransferase</keyword>
<evidence type="ECO:0000256" key="1">
    <source>
        <dbReference type="ARBA" id="ARBA00007274"/>
    </source>
</evidence>
<protein>
    <submittedName>
        <fullName evidence="3">Acyltransferase</fullName>
    </submittedName>
</protein>
<dbReference type="AlphaFoldDB" id="A0A4Y9IRV9"/>
<dbReference type="InterPro" id="IPR051159">
    <property type="entry name" value="Hexapeptide_acetyltransf"/>
</dbReference>
<dbReference type="RefSeq" id="WP_135104318.1">
    <property type="nucleotide sequence ID" value="NZ_JADGKW010000001.1"/>
</dbReference>
<comment type="similarity">
    <text evidence="1">Belongs to the transferase hexapeptide repeat family.</text>
</comment>
<dbReference type="GO" id="GO:0005829">
    <property type="term" value="C:cytosol"/>
    <property type="evidence" value="ECO:0007669"/>
    <property type="project" value="TreeGrafter"/>
</dbReference>
<gene>
    <name evidence="3" type="ORF">E4T88_04785</name>
</gene>
<dbReference type="OrthoDB" id="9812571at2"/>
<name>A0A4Y9IRV9_9BACT</name>
<dbReference type="Gene3D" id="2.160.10.10">
    <property type="entry name" value="Hexapeptide repeat proteins"/>
    <property type="match status" value="1"/>
</dbReference>
<accession>A0A4Y9IRV9</accession>
<dbReference type="PANTHER" id="PTHR23416:SF23">
    <property type="entry name" value="ACETYLTRANSFERASE C18B11.09C-RELATED"/>
    <property type="match status" value="1"/>
</dbReference>
<keyword evidence="2 3" id="KW-0808">Transferase</keyword>
<dbReference type="GO" id="GO:0008374">
    <property type="term" value="F:O-acyltransferase activity"/>
    <property type="evidence" value="ECO:0007669"/>
    <property type="project" value="TreeGrafter"/>
</dbReference>
<dbReference type="SUPFAM" id="SSF51161">
    <property type="entry name" value="Trimeric LpxA-like enzymes"/>
    <property type="match status" value="1"/>
</dbReference>
<sequence>MNIQKVRILLENKPHLKKIVLNAVMHPIKTRPRLWVRFFQFIYIKKGKGSVIYRNVRKDITPFNKFVIDHHSVVESYSVLNNAVGDIFIGSNSRIGMSNTIIGPVSIGNNVNLAQNVVLSGLNHNYEDIEKNIDVQGVSKNLIKIENNVWIGANVVILAGITIGTHCCVGAGSVVTKNIPPYTIVAGNPARIIKKFDFQKKEWVRI</sequence>
<dbReference type="InterPro" id="IPR011004">
    <property type="entry name" value="Trimer_LpxA-like_sf"/>
</dbReference>
<comment type="caution">
    <text evidence="3">The sequence shown here is derived from an EMBL/GenBank/DDBJ whole genome shotgun (WGS) entry which is preliminary data.</text>
</comment>
<organism evidence="3 4">
    <name type="scientific">Dysgonomonas mossii</name>
    <dbReference type="NCBI Taxonomy" id="163665"/>
    <lineage>
        <taxon>Bacteria</taxon>
        <taxon>Pseudomonadati</taxon>
        <taxon>Bacteroidota</taxon>
        <taxon>Bacteroidia</taxon>
        <taxon>Bacteroidales</taxon>
        <taxon>Dysgonomonadaceae</taxon>
        <taxon>Dysgonomonas</taxon>
    </lineage>
</organism>